<dbReference type="RefSeq" id="YP_009044763.1">
    <property type="nucleotide sequence ID" value="NC_024386.1"/>
</dbReference>
<dbReference type="OrthoDB" id="13617at10239"/>
<dbReference type="InterPro" id="IPR021739">
    <property type="entry name" value="SaV-like"/>
</dbReference>
<reference evidence="1 2" key="1">
    <citation type="journal article" date="2014" name="Int. J. Food Microbiol.">
        <title>Sequence and comparative analysis of Leuconostoc dairy bacteriophages.</title>
        <authorList>
            <person name="Kot W."/>
            <person name="Hansen L.H."/>
            <person name="Neve H."/>
            <person name="Hammer K."/>
            <person name="Jacobsen S."/>
            <person name="Pedersen P.D."/>
            <person name="Sorensen S.J."/>
            <person name="Heller K.J."/>
            <person name="Vogensen F.K."/>
        </authorList>
    </citation>
    <scope>NUCLEOTIDE SEQUENCE [LARGE SCALE GENOMIC DNA]</scope>
</reference>
<dbReference type="Proteomes" id="UP000201442">
    <property type="component" value="Segment"/>
</dbReference>
<keyword evidence="2" id="KW-1185">Reference proteome</keyword>
<evidence type="ECO:0000313" key="1">
    <source>
        <dbReference type="EMBL" id="AFY98372.1"/>
    </source>
</evidence>
<evidence type="ECO:0000313" key="2">
    <source>
        <dbReference type="Proteomes" id="UP000201442"/>
    </source>
</evidence>
<dbReference type="EMBL" id="KC013026">
    <property type="protein sequence ID" value="AFY98372.1"/>
    <property type="molecule type" value="Genomic_DNA"/>
</dbReference>
<accession>A0A059PAI2</accession>
<name>A0A059PAI2_9CAUD</name>
<dbReference type="GeneID" id="19735876"/>
<sequence length="145" mass="16736">MSLKIIIKSRNTGLFLMNQYGKMTSDQNEAIIFVSKEGARAFLYANDFIPSEYSFVILSSEYLTNVKNVTKEDKVNHPKHYNNYSFEVVDVIDEVVPNYPASYSGHIQNAIKYIFRAPFKGTLKEDLKKAVWYLNHAIEIIDKDN</sequence>
<gene>
    <name evidence="1" type="ORF">phiLN25_03</name>
</gene>
<organism evidence="1 2">
    <name type="scientific">Leuconostoc phage LN25</name>
    <dbReference type="NCBI Taxonomy" id="1262518"/>
    <lineage>
        <taxon>Viruses</taxon>
        <taxon>Duplodnaviria</taxon>
        <taxon>Heunggongvirae</taxon>
        <taxon>Uroviricota</taxon>
        <taxon>Caudoviricetes</taxon>
        <taxon>Mccleskeyvirinae</taxon>
        <taxon>Unaquatrovirus</taxon>
        <taxon>Unaquatrovirus LN25</taxon>
    </lineage>
</organism>
<protein>
    <submittedName>
        <fullName evidence="1">Putative phage-related protein</fullName>
    </submittedName>
</protein>
<proteinExistence type="predicted"/>
<dbReference type="KEGG" id="vg:19735876"/>
<dbReference type="Pfam" id="PF11753">
    <property type="entry name" value="DUF3310"/>
    <property type="match status" value="1"/>
</dbReference>